<dbReference type="PANTHER" id="PTHR13923">
    <property type="entry name" value="SEC31-RELATED PROTEIN"/>
    <property type="match status" value="1"/>
</dbReference>
<evidence type="ECO:0000256" key="8">
    <source>
        <dbReference type="ARBA" id="ARBA00022737"/>
    </source>
</evidence>
<evidence type="ECO:0000256" key="12">
    <source>
        <dbReference type="ARBA" id="ARBA00023136"/>
    </source>
</evidence>
<accession>A0A0F8UHC3</accession>
<comment type="caution">
    <text evidence="16">The sequence shown here is derived from an EMBL/GenBank/DDBJ whole genome shotgun (WGS) entry which is preliminary data.</text>
</comment>
<proteinExistence type="inferred from homology"/>
<sequence length="122" mass="13698">EDLANSLIAAGDRSHIPADAMPIFEILSEDMQRVKSRAPSSFKAQVDDAERRLSILFDHLNNEDLLKPNTVADMVNLSRAIQGRDYETARTIHVDIMTNRTDECGNWMVGVKRLISMSRATP</sequence>
<keyword evidence="10" id="KW-0931">ER-Golgi transport</keyword>
<evidence type="ECO:0000256" key="3">
    <source>
        <dbReference type="ARBA" id="ARBA00009358"/>
    </source>
</evidence>
<dbReference type="InterPro" id="IPR040251">
    <property type="entry name" value="SEC31-like"/>
</dbReference>
<dbReference type="VEuPathDB" id="FungiDB:P175DRAFT_0441210"/>
<keyword evidence="9" id="KW-0256">Endoplasmic reticulum</keyword>
<dbReference type="GO" id="GO:0015031">
    <property type="term" value="P:protein transport"/>
    <property type="evidence" value="ECO:0007669"/>
    <property type="project" value="UniProtKB-KW"/>
</dbReference>
<keyword evidence="7" id="KW-0853">WD repeat</keyword>
<keyword evidence="17" id="KW-1185">Reference proteome</keyword>
<feature type="non-terminal residue" evidence="16">
    <location>
        <position position="1"/>
    </location>
</feature>
<dbReference type="FunFam" id="1.20.940.10:FF:000007">
    <property type="entry name" value="Protein transport protein (SEC31), putative"/>
    <property type="match status" value="1"/>
</dbReference>
<evidence type="ECO:0000313" key="17">
    <source>
        <dbReference type="Proteomes" id="UP000034947"/>
    </source>
</evidence>
<gene>
    <name evidence="16" type="ORF">AOCH_007715</name>
</gene>
<evidence type="ECO:0000256" key="13">
    <source>
        <dbReference type="ARBA" id="ARBA00023329"/>
    </source>
</evidence>
<evidence type="ECO:0000256" key="9">
    <source>
        <dbReference type="ARBA" id="ARBA00022824"/>
    </source>
</evidence>
<evidence type="ECO:0000256" key="6">
    <source>
        <dbReference type="ARBA" id="ARBA00022448"/>
    </source>
</evidence>
<evidence type="ECO:0000313" key="16">
    <source>
        <dbReference type="EMBL" id="KKK19094.1"/>
    </source>
</evidence>
<dbReference type="GO" id="GO:0005198">
    <property type="term" value="F:structural molecule activity"/>
    <property type="evidence" value="ECO:0007669"/>
    <property type="project" value="TreeGrafter"/>
</dbReference>
<evidence type="ECO:0000256" key="11">
    <source>
        <dbReference type="ARBA" id="ARBA00022927"/>
    </source>
</evidence>
<keyword evidence="12" id="KW-0472">Membrane</keyword>
<dbReference type="InterPro" id="IPR009917">
    <property type="entry name" value="SRA1/Sec31"/>
</dbReference>
<dbReference type="Proteomes" id="UP000034947">
    <property type="component" value="Unassembled WGS sequence"/>
</dbReference>
<dbReference type="EMBL" id="JYKN01001761">
    <property type="protein sequence ID" value="KKK19094.1"/>
    <property type="molecule type" value="Genomic_DNA"/>
</dbReference>
<organism evidence="16 17">
    <name type="scientific">Aspergillus ochraceoroseus</name>
    <dbReference type="NCBI Taxonomy" id="138278"/>
    <lineage>
        <taxon>Eukaryota</taxon>
        <taxon>Fungi</taxon>
        <taxon>Dikarya</taxon>
        <taxon>Ascomycota</taxon>
        <taxon>Pezizomycotina</taxon>
        <taxon>Eurotiomycetes</taxon>
        <taxon>Eurotiomycetidae</taxon>
        <taxon>Eurotiales</taxon>
        <taxon>Aspergillaceae</taxon>
        <taxon>Aspergillus</taxon>
        <taxon>Aspergillus subgen. Nidulantes</taxon>
    </lineage>
</organism>
<keyword evidence="13" id="KW-0968">Cytoplasmic vesicle</keyword>
<dbReference type="GO" id="GO:0070971">
    <property type="term" value="C:endoplasmic reticulum exit site"/>
    <property type="evidence" value="ECO:0007669"/>
    <property type="project" value="TreeGrafter"/>
</dbReference>
<dbReference type="Gene3D" id="1.20.940.10">
    <property type="entry name" value="Functional domain of the splicing factor Prp18"/>
    <property type="match status" value="1"/>
</dbReference>
<keyword evidence="11" id="KW-0653">Protein transport</keyword>
<dbReference type="PANTHER" id="PTHR13923:SF11">
    <property type="entry name" value="SECRETORY 31, ISOFORM D"/>
    <property type="match status" value="1"/>
</dbReference>
<dbReference type="GO" id="GO:0007029">
    <property type="term" value="P:endoplasmic reticulum organization"/>
    <property type="evidence" value="ECO:0007669"/>
    <property type="project" value="TreeGrafter"/>
</dbReference>
<keyword evidence="6" id="KW-0813">Transport</keyword>
<feature type="domain" description="SRA1/Sec31" evidence="15">
    <location>
        <begin position="40"/>
        <end position="119"/>
    </location>
</feature>
<evidence type="ECO:0000256" key="10">
    <source>
        <dbReference type="ARBA" id="ARBA00022892"/>
    </source>
</evidence>
<reference evidence="16 17" key="1">
    <citation type="submission" date="2015-02" db="EMBL/GenBank/DDBJ databases">
        <title>Draft Genome Sequences of Two Closely-Related Aflatoxigenic Aspergillus Species Obtained from the Cote d'Ivoire.</title>
        <authorList>
            <person name="Moore G.G."/>
            <person name="Beltz S.B."/>
            <person name="Mack B.M."/>
        </authorList>
    </citation>
    <scope>NUCLEOTIDE SEQUENCE [LARGE SCALE GENOMIC DNA]</scope>
    <source>
        <strain evidence="16 17">SRRC1432</strain>
    </source>
</reference>
<evidence type="ECO:0000256" key="7">
    <source>
        <dbReference type="ARBA" id="ARBA00022574"/>
    </source>
</evidence>
<keyword evidence="8" id="KW-0677">Repeat</keyword>
<evidence type="ECO:0000256" key="14">
    <source>
        <dbReference type="ARBA" id="ARBA00025471"/>
    </source>
</evidence>
<name>A0A0F8UHC3_9EURO</name>
<evidence type="ECO:0000256" key="5">
    <source>
        <dbReference type="ARBA" id="ARBA00021236"/>
    </source>
</evidence>
<evidence type="ECO:0000256" key="2">
    <source>
        <dbReference type="ARBA" id="ARBA00004397"/>
    </source>
</evidence>
<dbReference type="AlphaFoldDB" id="A0A0F8UHC3"/>
<dbReference type="GO" id="GO:0005789">
    <property type="term" value="C:endoplasmic reticulum membrane"/>
    <property type="evidence" value="ECO:0007669"/>
    <property type="project" value="UniProtKB-SubCell"/>
</dbReference>
<evidence type="ECO:0000259" key="15">
    <source>
        <dbReference type="Pfam" id="PF07304"/>
    </source>
</evidence>
<dbReference type="GO" id="GO:0090110">
    <property type="term" value="P:COPII-coated vesicle cargo loading"/>
    <property type="evidence" value="ECO:0007669"/>
    <property type="project" value="TreeGrafter"/>
</dbReference>
<dbReference type="GO" id="GO:0030127">
    <property type="term" value="C:COPII vesicle coat"/>
    <property type="evidence" value="ECO:0007669"/>
    <property type="project" value="TreeGrafter"/>
</dbReference>
<protein>
    <recommendedName>
        <fullName evidence="5">Protein transport protein SEC31</fullName>
    </recommendedName>
    <alternativeName>
        <fullName evidence="4">Protein transport protein sec31</fullName>
    </alternativeName>
</protein>
<evidence type="ECO:0000256" key="4">
    <source>
        <dbReference type="ARBA" id="ARBA00013507"/>
    </source>
</evidence>
<comment type="similarity">
    <text evidence="3">Belongs to the WD repeat SEC31 family.</text>
</comment>
<comment type="subcellular location">
    <subcellularLocation>
        <location evidence="1">Cytoplasmic vesicle</location>
        <location evidence="1">COPII-coated vesicle membrane</location>
        <topology evidence="1">Peripheral membrane protein</topology>
        <orientation evidence="1">Cytoplasmic side</orientation>
    </subcellularLocation>
    <subcellularLocation>
        <location evidence="2">Endoplasmic reticulum membrane</location>
        <topology evidence="2">Peripheral membrane protein</topology>
        <orientation evidence="2">Cytoplasmic side</orientation>
    </subcellularLocation>
</comment>
<comment type="function">
    <text evidence="14">Component of the coat protein complex II (COPII) which promotes the formation of transport vesicles from the endoplasmic reticulum (ER). The coat has two main functions, the physical deformation of the endoplasmic reticulum membrane into vesicles and the selection of cargo molecules.</text>
</comment>
<dbReference type="Pfam" id="PF07304">
    <property type="entry name" value="SRA1"/>
    <property type="match status" value="1"/>
</dbReference>
<evidence type="ECO:0000256" key="1">
    <source>
        <dbReference type="ARBA" id="ARBA00004299"/>
    </source>
</evidence>